<evidence type="ECO:0000313" key="5">
    <source>
        <dbReference type="EMBL" id="MXY94330.1"/>
    </source>
</evidence>
<dbReference type="InterPro" id="IPR036597">
    <property type="entry name" value="Fido-like_dom_sf"/>
</dbReference>
<feature type="binding site" evidence="1">
    <location>
        <begin position="208"/>
        <end position="214"/>
    </location>
    <ligand>
        <name>ATP</name>
        <dbReference type="ChEBI" id="CHEBI:30616"/>
    </ligand>
</feature>
<evidence type="ECO:0000256" key="2">
    <source>
        <dbReference type="PIRSR" id="PIRSR640198-1"/>
    </source>
</evidence>
<feature type="domain" description="Fido" evidence="4">
    <location>
        <begin position="115"/>
        <end position="267"/>
    </location>
</feature>
<protein>
    <submittedName>
        <fullName evidence="5">Fic family protein</fullName>
    </submittedName>
</protein>
<dbReference type="PANTHER" id="PTHR13504">
    <property type="entry name" value="FIDO DOMAIN-CONTAINING PROTEIN DDB_G0283145"/>
    <property type="match status" value="1"/>
</dbReference>
<dbReference type="InterPro" id="IPR040198">
    <property type="entry name" value="Fido_containing"/>
</dbReference>
<sequence>MTPVRYHSGQFPPQNLDLQRLLPLIGPAHAEIAGYEGMLKGLPNANVLLSPLASQEAVLSSRIEGTQTTLTELLTFEAEGDLSDESTPAKAEIREVLNYRLALYAAIDMLKEIPLSQRLVRDSHEVLMQGVRGYNKAPGKYRRLPDTCWIGPPGSTVETARYIPCAVEELNSAMDVLESYMHEEPLDSLLQLAIVHAEFEAIHPFLDGNGRMGRLLVPLFLFAKELLSSPSFYISEYIESHRNDYYDGLLAVSRDGDWTGWCAFFLTALTEQARANQQKIHDLLKLYDERKELIVEATHSQYSGRMLDWIFTRPIFQTTDFVKNSDIPEPSARHILRVLRDRGLLKEIIKARGRQPATLAFTDLLNIVEERPLL</sequence>
<dbReference type="Pfam" id="PF02661">
    <property type="entry name" value="Fic"/>
    <property type="match status" value="1"/>
</dbReference>
<dbReference type="AlphaFoldDB" id="A0A6B0YTG2"/>
<proteinExistence type="predicted"/>
<comment type="caution">
    <text evidence="5">The sequence shown here is derived from an EMBL/GenBank/DDBJ whole genome shotgun (WGS) entry which is preliminary data.</text>
</comment>
<evidence type="ECO:0000256" key="1">
    <source>
        <dbReference type="PIRSR" id="PIRSR038925-1"/>
    </source>
</evidence>
<dbReference type="Pfam" id="PF13784">
    <property type="entry name" value="Fic_N"/>
    <property type="match status" value="1"/>
</dbReference>
<feature type="active site" evidence="2">
    <location>
        <position position="203"/>
    </location>
</feature>
<gene>
    <name evidence="5" type="ORF">F4Y42_12885</name>
</gene>
<dbReference type="EMBL" id="VXRG01000107">
    <property type="protein sequence ID" value="MXY94330.1"/>
    <property type="molecule type" value="Genomic_DNA"/>
</dbReference>
<accession>A0A6B0YTG2</accession>
<dbReference type="Gene3D" id="1.10.3290.10">
    <property type="entry name" value="Fido-like domain"/>
    <property type="match status" value="1"/>
</dbReference>
<organism evidence="5">
    <name type="scientific">Caldilineaceae bacterium SB0664_bin_27</name>
    <dbReference type="NCBI Taxonomy" id="2605260"/>
    <lineage>
        <taxon>Bacteria</taxon>
        <taxon>Bacillati</taxon>
        <taxon>Chloroflexota</taxon>
        <taxon>Caldilineae</taxon>
        <taxon>Caldilineales</taxon>
        <taxon>Caldilineaceae</taxon>
    </lineage>
</organism>
<dbReference type="GO" id="GO:0005524">
    <property type="term" value="F:ATP binding"/>
    <property type="evidence" value="ECO:0007669"/>
    <property type="project" value="UniProtKB-KW"/>
</dbReference>
<dbReference type="SUPFAM" id="SSF140931">
    <property type="entry name" value="Fic-like"/>
    <property type="match status" value="1"/>
</dbReference>
<keyword evidence="1" id="KW-0067">ATP-binding</keyword>
<feature type="binding site" evidence="1">
    <location>
        <position position="203"/>
    </location>
    <ligand>
        <name>ATP</name>
        <dbReference type="ChEBI" id="CHEBI:30616"/>
    </ligand>
</feature>
<dbReference type="PIRSF" id="PIRSF038925">
    <property type="entry name" value="AMP-prot_trans"/>
    <property type="match status" value="1"/>
</dbReference>
<dbReference type="InterPro" id="IPR025758">
    <property type="entry name" value="Fic/DOC_N"/>
</dbReference>
<evidence type="ECO:0000256" key="3">
    <source>
        <dbReference type="PIRSR" id="PIRSR640198-2"/>
    </source>
</evidence>
<reference evidence="5" key="1">
    <citation type="submission" date="2019-09" db="EMBL/GenBank/DDBJ databases">
        <title>Characterisation of the sponge microbiome using genome-centric metagenomics.</title>
        <authorList>
            <person name="Engelberts J.P."/>
            <person name="Robbins S.J."/>
            <person name="De Goeij J.M."/>
            <person name="Aranda M."/>
            <person name="Bell S.C."/>
            <person name="Webster N.S."/>
        </authorList>
    </citation>
    <scope>NUCLEOTIDE SEQUENCE</scope>
    <source>
        <strain evidence="5">SB0664_bin_27</strain>
    </source>
</reference>
<feature type="binding site" evidence="3">
    <location>
        <begin position="245"/>
        <end position="246"/>
    </location>
    <ligand>
        <name>ATP</name>
        <dbReference type="ChEBI" id="CHEBI:30616"/>
    </ligand>
</feature>
<feature type="binding site" evidence="1">
    <location>
        <position position="64"/>
    </location>
    <ligand>
        <name>ATP</name>
        <dbReference type="ChEBI" id="CHEBI:30616"/>
    </ligand>
</feature>
<dbReference type="PROSITE" id="PS51459">
    <property type="entry name" value="FIDO"/>
    <property type="match status" value="1"/>
</dbReference>
<feature type="binding site" evidence="3">
    <location>
        <begin position="207"/>
        <end position="214"/>
    </location>
    <ligand>
        <name>ATP</name>
        <dbReference type="ChEBI" id="CHEBI:30616"/>
    </ligand>
</feature>
<dbReference type="PANTHER" id="PTHR13504:SF38">
    <property type="entry name" value="FIDO DOMAIN-CONTAINING PROTEIN"/>
    <property type="match status" value="1"/>
</dbReference>
<feature type="binding site" evidence="1">
    <location>
        <position position="245"/>
    </location>
    <ligand>
        <name>ATP</name>
        <dbReference type="ChEBI" id="CHEBI:30616"/>
    </ligand>
</feature>
<evidence type="ECO:0000259" key="4">
    <source>
        <dbReference type="PROSITE" id="PS51459"/>
    </source>
</evidence>
<keyword evidence="1" id="KW-0547">Nucleotide-binding</keyword>
<dbReference type="InterPro" id="IPR003812">
    <property type="entry name" value="Fido"/>
</dbReference>
<name>A0A6B0YTG2_9CHLR</name>
<dbReference type="InterPro" id="IPR026287">
    <property type="entry name" value="SoFic-like"/>
</dbReference>